<evidence type="ECO:0000313" key="15">
    <source>
        <dbReference type="Proteomes" id="UP000265020"/>
    </source>
</evidence>
<keyword evidence="7 13" id="KW-1133">Transmembrane helix</keyword>
<dbReference type="Pfam" id="PF07213">
    <property type="entry name" value="DAP10"/>
    <property type="match status" value="1"/>
</dbReference>
<dbReference type="GO" id="GO:0051897">
    <property type="term" value="P:positive regulation of phosphatidylinositol 3-kinase/protein kinase B signal transduction"/>
    <property type="evidence" value="ECO:0007669"/>
    <property type="project" value="InterPro"/>
</dbReference>
<dbReference type="AlphaFoldDB" id="A0A3Q2CMP9"/>
<dbReference type="InterPro" id="IPR009861">
    <property type="entry name" value="HCST"/>
</dbReference>
<dbReference type="Ensembl" id="ENSCVAT00000004604.1">
    <property type="protein sequence ID" value="ENSCVAP00000006668.1"/>
    <property type="gene ID" value="ENSCVAG00000008253.1"/>
</dbReference>
<evidence type="ECO:0000256" key="3">
    <source>
        <dbReference type="ARBA" id="ARBA00018050"/>
    </source>
</evidence>
<evidence type="ECO:0000256" key="6">
    <source>
        <dbReference type="ARBA" id="ARBA00022729"/>
    </source>
</evidence>
<evidence type="ECO:0000313" key="14">
    <source>
        <dbReference type="Ensembl" id="ENSCVAP00000006668.1"/>
    </source>
</evidence>
<feature type="transmembrane region" description="Helical" evidence="13">
    <location>
        <begin position="29"/>
        <end position="48"/>
    </location>
</feature>
<dbReference type="Gene3D" id="1.10.287.770">
    <property type="entry name" value="YojJ-like"/>
    <property type="match status" value="1"/>
</dbReference>
<dbReference type="GO" id="GO:0005102">
    <property type="term" value="F:signaling receptor binding"/>
    <property type="evidence" value="ECO:0007669"/>
    <property type="project" value="InterPro"/>
</dbReference>
<keyword evidence="8 13" id="KW-0472">Membrane</keyword>
<evidence type="ECO:0000256" key="2">
    <source>
        <dbReference type="ARBA" id="ARBA00006724"/>
    </source>
</evidence>
<sequence>QLTLNLTNHFFQSCLCSNVSCYRIEPGTMAGIISADLMLTLLIVGITYKYASYRRQKVDNADKIYMNVRANIKNKE</sequence>
<keyword evidence="15" id="KW-1185">Reference proteome</keyword>
<dbReference type="PANTHER" id="PTHR21409">
    <property type="entry name" value="HEMATOPOIETIC CELL SIGNAL TRANSDUCER"/>
    <property type="match status" value="1"/>
</dbReference>
<evidence type="ECO:0000256" key="11">
    <source>
        <dbReference type="ARBA" id="ARBA00031053"/>
    </source>
</evidence>
<evidence type="ECO:0000256" key="9">
    <source>
        <dbReference type="ARBA" id="ARBA00023157"/>
    </source>
</evidence>
<evidence type="ECO:0000256" key="12">
    <source>
        <dbReference type="ARBA" id="ARBA00031263"/>
    </source>
</evidence>
<evidence type="ECO:0000256" key="10">
    <source>
        <dbReference type="ARBA" id="ARBA00023180"/>
    </source>
</evidence>
<evidence type="ECO:0000256" key="7">
    <source>
        <dbReference type="ARBA" id="ARBA00022989"/>
    </source>
</evidence>
<evidence type="ECO:0000256" key="13">
    <source>
        <dbReference type="SAM" id="Phobius"/>
    </source>
</evidence>
<reference evidence="14" key="1">
    <citation type="submission" date="2025-08" db="UniProtKB">
        <authorList>
            <consortium name="Ensembl"/>
        </authorList>
    </citation>
    <scope>IDENTIFICATION</scope>
</reference>
<dbReference type="GO" id="GO:0016020">
    <property type="term" value="C:membrane"/>
    <property type="evidence" value="ECO:0007669"/>
    <property type="project" value="UniProtKB-SubCell"/>
</dbReference>
<reference evidence="14" key="2">
    <citation type="submission" date="2025-09" db="UniProtKB">
        <authorList>
            <consortium name="Ensembl"/>
        </authorList>
    </citation>
    <scope>IDENTIFICATION</scope>
</reference>
<dbReference type="Proteomes" id="UP000265020">
    <property type="component" value="Unassembled WGS sequence"/>
</dbReference>
<comment type="similarity">
    <text evidence="2">Belongs to the DAP10 family.</text>
</comment>
<keyword evidence="5 13" id="KW-0812">Transmembrane</keyword>
<evidence type="ECO:0000256" key="1">
    <source>
        <dbReference type="ARBA" id="ARBA00004479"/>
    </source>
</evidence>
<protein>
    <recommendedName>
        <fullName evidence="3">Hematopoietic cell signal transducer</fullName>
    </recommendedName>
    <alternativeName>
        <fullName evidence="12">DNAX-activation protein 10</fullName>
    </alternativeName>
    <alternativeName>
        <fullName evidence="11">Membrane protein DAP10</fullName>
    </alternativeName>
</protein>
<dbReference type="STRING" id="28743.ENSCVAP00000006668"/>
<dbReference type="GeneTree" id="ENSGT00670000099472"/>
<name>A0A3Q2CMP9_CYPVA</name>
<proteinExistence type="inferred from homology"/>
<evidence type="ECO:0000256" key="8">
    <source>
        <dbReference type="ARBA" id="ARBA00023136"/>
    </source>
</evidence>
<dbReference type="GO" id="GO:0050776">
    <property type="term" value="P:regulation of immune response"/>
    <property type="evidence" value="ECO:0007669"/>
    <property type="project" value="InterPro"/>
</dbReference>
<organism evidence="14 15">
    <name type="scientific">Cyprinodon variegatus</name>
    <name type="common">Sheepshead minnow</name>
    <dbReference type="NCBI Taxonomy" id="28743"/>
    <lineage>
        <taxon>Eukaryota</taxon>
        <taxon>Metazoa</taxon>
        <taxon>Chordata</taxon>
        <taxon>Craniata</taxon>
        <taxon>Vertebrata</taxon>
        <taxon>Euteleostomi</taxon>
        <taxon>Actinopterygii</taxon>
        <taxon>Neopterygii</taxon>
        <taxon>Teleostei</taxon>
        <taxon>Neoteleostei</taxon>
        <taxon>Acanthomorphata</taxon>
        <taxon>Ovalentaria</taxon>
        <taxon>Atherinomorphae</taxon>
        <taxon>Cyprinodontiformes</taxon>
        <taxon>Cyprinodontidae</taxon>
        <taxon>Cyprinodon</taxon>
    </lineage>
</organism>
<keyword evidence="4" id="KW-0597">Phosphoprotein</keyword>
<keyword evidence="10" id="KW-0325">Glycoprotein</keyword>
<keyword evidence="9" id="KW-1015">Disulfide bond</keyword>
<comment type="subcellular location">
    <subcellularLocation>
        <location evidence="1">Membrane</location>
        <topology evidence="1">Single-pass type I membrane protein</topology>
    </subcellularLocation>
</comment>
<dbReference type="OMA" id="NAHKVYM"/>
<evidence type="ECO:0000256" key="4">
    <source>
        <dbReference type="ARBA" id="ARBA00022553"/>
    </source>
</evidence>
<keyword evidence="6" id="KW-0732">Signal</keyword>
<accession>A0A3Q2CMP9</accession>
<dbReference type="PANTHER" id="PTHR21409:SF1">
    <property type="entry name" value="HEMATOPOIETIC CELL SIGNAL TRANSDUCER"/>
    <property type="match status" value="1"/>
</dbReference>
<dbReference type="GO" id="GO:0043548">
    <property type="term" value="F:phosphatidylinositol 3-kinase binding"/>
    <property type="evidence" value="ECO:0007669"/>
    <property type="project" value="InterPro"/>
</dbReference>
<evidence type="ECO:0000256" key="5">
    <source>
        <dbReference type="ARBA" id="ARBA00022692"/>
    </source>
</evidence>